<dbReference type="Gene3D" id="3.90.1150.10">
    <property type="entry name" value="Aspartate Aminotransferase, domain 1"/>
    <property type="match status" value="1"/>
</dbReference>
<evidence type="ECO:0000256" key="2">
    <source>
        <dbReference type="ARBA" id="ARBA00037999"/>
    </source>
</evidence>
<keyword evidence="6" id="KW-0808">Transferase</keyword>
<dbReference type="InterPro" id="IPR015424">
    <property type="entry name" value="PyrdxlP-dep_Trfase"/>
</dbReference>
<dbReference type="InterPro" id="IPR000653">
    <property type="entry name" value="DegT/StrS_aminotransferase"/>
</dbReference>
<feature type="active site" description="Proton acceptor" evidence="3">
    <location>
        <position position="189"/>
    </location>
</feature>
<keyword evidence="7" id="KW-1185">Reference proteome</keyword>
<sequence length="377" mass="41056">MSQSKIPFLDLKAHHDPIRQEVMAAMNEVIDANAFAGGPFVARFEEAYAKFCDAKFCIGVGNGTDSLWFSLLALGVGPGDEVITVPMTFMATAEAITYAGAKPVFVDIDPQTYTIDPTQIEAAITPRTKAIMPVHLFGQCADMDPIMAIAKKHNLFVVEDAAQAQGTTYRGRKAGTIGHAASFSFYPGKNLGAWGEAGAVTTNDAALREKVAMFREHGQKKKYYHDVVGWNGRMDGLQAAVLSVKLKYLEQANNQRRRAAALYNQLLAGTPGVTLPSEAAYGQSIYHIYAVRAAHRDRLIQLLGERGVATGIHYPVPVHLQQAYANLGYRRGNFPVSEACADSFLSLPMFPELTNQQIEIVVREFKDCLRLVAGGAA</sequence>
<protein>
    <submittedName>
        <fullName evidence="6">DegT/DnrJ/EryC1/StrS family aminotransferase</fullName>
    </submittedName>
</protein>
<keyword evidence="6" id="KW-0032">Aminotransferase</keyword>
<comment type="similarity">
    <text evidence="2 5">Belongs to the DegT/DnrJ/EryC1 family.</text>
</comment>
<dbReference type="OrthoDB" id="9810913at2"/>
<dbReference type="PANTHER" id="PTHR30244:SF36">
    <property type="entry name" value="3-OXO-GLUCOSE-6-PHOSPHATE:GLUTAMATE AMINOTRANSFERASE"/>
    <property type="match status" value="1"/>
</dbReference>
<evidence type="ECO:0000256" key="5">
    <source>
        <dbReference type="RuleBase" id="RU004508"/>
    </source>
</evidence>
<dbReference type="RefSeq" id="WP_129048497.1">
    <property type="nucleotide sequence ID" value="NZ_SDHX01000002.1"/>
</dbReference>
<dbReference type="Gene3D" id="3.40.640.10">
    <property type="entry name" value="Type I PLP-dependent aspartate aminotransferase-like (Major domain)"/>
    <property type="match status" value="1"/>
</dbReference>
<feature type="modified residue" description="N6-(pyridoxal phosphate)lysine" evidence="4">
    <location>
        <position position="189"/>
    </location>
</feature>
<accession>A0A4Q1C3I0</accession>
<dbReference type="SUPFAM" id="SSF53383">
    <property type="entry name" value="PLP-dependent transferases"/>
    <property type="match status" value="1"/>
</dbReference>
<name>A0A4Q1C3I0_9BACT</name>
<comment type="caution">
    <text evidence="6">The sequence shown here is derived from an EMBL/GenBank/DDBJ whole genome shotgun (WGS) entry which is preliminary data.</text>
</comment>
<dbReference type="GO" id="GO:0008483">
    <property type="term" value="F:transaminase activity"/>
    <property type="evidence" value="ECO:0007669"/>
    <property type="project" value="UniProtKB-KW"/>
</dbReference>
<dbReference type="GO" id="GO:0000271">
    <property type="term" value="P:polysaccharide biosynthetic process"/>
    <property type="evidence" value="ECO:0007669"/>
    <property type="project" value="TreeGrafter"/>
</dbReference>
<dbReference type="PIRSF" id="PIRSF000390">
    <property type="entry name" value="PLP_StrS"/>
    <property type="match status" value="1"/>
</dbReference>
<dbReference type="AlphaFoldDB" id="A0A4Q1C3I0"/>
<proteinExistence type="inferred from homology"/>
<gene>
    <name evidence="6" type="ORF">ESB00_14440</name>
</gene>
<evidence type="ECO:0000313" key="6">
    <source>
        <dbReference type="EMBL" id="RXK52907.1"/>
    </source>
</evidence>
<organism evidence="6 7">
    <name type="scientific">Oleiharenicola lentus</name>
    <dbReference type="NCBI Taxonomy" id="2508720"/>
    <lineage>
        <taxon>Bacteria</taxon>
        <taxon>Pseudomonadati</taxon>
        <taxon>Verrucomicrobiota</taxon>
        <taxon>Opitutia</taxon>
        <taxon>Opitutales</taxon>
        <taxon>Opitutaceae</taxon>
        <taxon>Oleiharenicola</taxon>
    </lineage>
</organism>
<evidence type="ECO:0000256" key="4">
    <source>
        <dbReference type="PIRSR" id="PIRSR000390-2"/>
    </source>
</evidence>
<dbReference type="PANTHER" id="PTHR30244">
    <property type="entry name" value="TRANSAMINASE"/>
    <property type="match status" value="1"/>
</dbReference>
<evidence type="ECO:0000256" key="3">
    <source>
        <dbReference type="PIRSR" id="PIRSR000390-1"/>
    </source>
</evidence>
<dbReference type="Pfam" id="PF01041">
    <property type="entry name" value="DegT_DnrJ_EryC1"/>
    <property type="match status" value="1"/>
</dbReference>
<evidence type="ECO:0000256" key="1">
    <source>
        <dbReference type="ARBA" id="ARBA00022898"/>
    </source>
</evidence>
<keyword evidence="1 4" id="KW-0663">Pyridoxal phosphate</keyword>
<dbReference type="Proteomes" id="UP000290218">
    <property type="component" value="Unassembled WGS sequence"/>
</dbReference>
<dbReference type="EMBL" id="SDHX01000002">
    <property type="protein sequence ID" value="RXK52907.1"/>
    <property type="molecule type" value="Genomic_DNA"/>
</dbReference>
<evidence type="ECO:0000313" key="7">
    <source>
        <dbReference type="Proteomes" id="UP000290218"/>
    </source>
</evidence>
<dbReference type="GO" id="GO:0030170">
    <property type="term" value="F:pyridoxal phosphate binding"/>
    <property type="evidence" value="ECO:0007669"/>
    <property type="project" value="TreeGrafter"/>
</dbReference>
<reference evidence="6 7" key="1">
    <citation type="submission" date="2019-01" db="EMBL/GenBank/DDBJ databases">
        <title>Lacunisphaera sp. strain TWA-58.</title>
        <authorList>
            <person name="Chen W.-M."/>
        </authorList>
    </citation>
    <scope>NUCLEOTIDE SEQUENCE [LARGE SCALE GENOMIC DNA]</scope>
    <source>
        <strain evidence="6 7">TWA-58</strain>
    </source>
</reference>
<dbReference type="InterPro" id="IPR015421">
    <property type="entry name" value="PyrdxlP-dep_Trfase_major"/>
</dbReference>
<dbReference type="InterPro" id="IPR015422">
    <property type="entry name" value="PyrdxlP-dep_Trfase_small"/>
</dbReference>
<dbReference type="CDD" id="cd00616">
    <property type="entry name" value="AHBA_syn"/>
    <property type="match status" value="1"/>
</dbReference>
<dbReference type="FunFam" id="3.40.640.10:FF:000089">
    <property type="entry name" value="Aminotransferase, DegT/DnrJ/EryC1/StrS family"/>
    <property type="match status" value="1"/>
</dbReference>